<evidence type="ECO:0000313" key="7">
    <source>
        <dbReference type="Proteomes" id="UP000410492"/>
    </source>
</evidence>
<keyword evidence="7" id="KW-1185">Reference proteome</keyword>
<dbReference type="Pfam" id="PF00335">
    <property type="entry name" value="Tetraspanin"/>
    <property type="match status" value="1"/>
</dbReference>
<keyword evidence="4 5" id="KW-0472">Membrane</keyword>
<evidence type="ECO:0000256" key="5">
    <source>
        <dbReference type="SAM" id="Phobius"/>
    </source>
</evidence>
<sequence>MCCIGLYRCILGVANTLILLAGVGIIVVGVLYYYDVTKFDKVIPYQYKSVDTTPIELMVVGSIVVIIAFLGCTGSIFESSYLLLS</sequence>
<gene>
    <name evidence="6" type="ORF">CALMAC_LOCUS18780</name>
</gene>
<dbReference type="InterPro" id="IPR018499">
    <property type="entry name" value="Tetraspanin/Peripherin"/>
</dbReference>
<evidence type="ECO:0000256" key="1">
    <source>
        <dbReference type="ARBA" id="ARBA00004141"/>
    </source>
</evidence>
<accession>A0A653DNF8</accession>
<dbReference type="PRINTS" id="PR00259">
    <property type="entry name" value="TMFOUR"/>
</dbReference>
<feature type="transmembrane region" description="Helical" evidence="5">
    <location>
        <begin position="12"/>
        <end position="34"/>
    </location>
</feature>
<keyword evidence="3 5" id="KW-1133">Transmembrane helix</keyword>
<dbReference type="EMBL" id="CAACVG010013151">
    <property type="protein sequence ID" value="VEN61347.1"/>
    <property type="molecule type" value="Genomic_DNA"/>
</dbReference>
<name>A0A653DNF8_CALMS</name>
<feature type="non-terminal residue" evidence="6">
    <location>
        <position position="85"/>
    </location>
</feature>
<dbReference type="OrthoDB" id="432835at2759"/>
<dbReference type="GO" id="GO:0016020">
    <property type="term" value="C:membrane"/>
    <property type="evidence" value="ECO:0007669"/>
    <property type="project" value="UniProtKB-SubCell"/>
</dbReference>
<evidence type="ECO:0000313" key="6">
    <source>
        <dbReference type="EMBL" id="VEN61347.1"/>
    </source>
</evidence>
<evidence type="ECO:0000256" key="2">
    <source>
        <dbReference type="ARBA" id="ARBA00022692"/>
    </source>
</evidence>
<reference evidence="6 7" key="1">
    <citation type="submission" date="2019-01" db="EMBL/GenBank/DDBJ databases">
        <authorList>
            <person name="Sayadi A."/>
        </authorList>
    </citation>
    <scope>NUCLEOTIDE SEQUENCE [LARGE SCALE GENOMIC DNA]</scope>
</reference>
<protein>
    <submittedName>
        <fullName evidence="6">Uncharacterized protein</fullName>
    </submittedName>
</protein>
<organism evidence="6 7">
    <name type="scientific">Callosobruchus maculatus</name>
    <name type="common">Southern cowpea weevil</name>
    <name type="synonym">Pulse bruchid</name>
    <dbReference type="NCBI Taxonomy" id="64391"/>
    <lineage>
        <taxon>Eukaryota</taxon>
        <taxon>Metazoa</taxon>
        <taxon>Ecdysozoa</taxon>
        <taxon>Arthropoda</taxon>
        <taxon>Hexapoda</taxon>
        <taxon>Insecta</taxon>
        <taxon>Pterygota</taxon>
        <taxon>Neoptera</taxon>
        <taxon>Endopterygota</taxon>
        <taxon>Coleoptera</taxon>
        <taxon>Polyphaga</taxon>
        <taxon>Cucujiformia</taxon>
        <taxon>Chrysomeloidea</taxon>
        <taxon>Chrysomelidae</taxon>
        <taxon>Bruchinae</taxon>
        <taxon>Bruchini</taxon>
        <taxon>Callosobruchus</taxon>
    </lineage>
</organism>
<keyword evidence="2 5" id="KW-0812">Transmembrane</keyword>
<feature type="transmembrane region" description="Helical" evidence="5">
    <location>
        <begin position="54"/>
        <end position="77"/>
    </location>
</feature>
<proteinExistence type="predicted"/>
<evidence type="ECO:0000256" key="4">
    <source>
        <dbReference type="ARBA" id="ARBA00023136"/>
    </source>
</evidence>
<dbReference type="AlphaFoldDB" id="A0A653DNF8"/>
<evidence type="ECO:0000256" key="3">
    <source>
        <dbReference type="ARBA" id="ARBA00022989"/>
    </source>
</evidence>
<comment type="subcellular location">
    <subcellularLocation>
        <location evidence="1">Membrane</location>
        <topology evidence="1">Multi-pass membrane protein</topology>
    </subcellularLocation>
</comment>
<dbReference type="Proteomes" id="UP000410492">
    <property type="component" value="Unassembled WGS sequence"/>
</dbReference>